<comment type="caution">
    <text evidence="1">The sequence shown here is derived from an EMBL/GenBank/DDBJ whole genome shotgun (WGS) entry which is preliminary data.</text>
</comment>
<sequence length="177" mass="19485">MKYVDGPEVDVDIEIDASPSRVWPLVTDIELPTRFSPELKRVEWLDGATSAALGASFVGHNRNERLGGWRTVSRVVELEAEQVFAWAVFDPDSRFGSGTTESEQSMALWRFTLEPSGGSTRVRLAARLGPGRSGLKLAIETLPYPEEQIIEYRLADLRGGMEATLTGLKRIAEGAAH</sequence>
<gene>
    <name evidence="1" type="ORF">EV193_108250</name>
</gene>
<name>A0A4Q7KIY2_9PSEU</name>
<dbReference type="Gene3D" id="3.30.530.20">
    <property type="match status" value="1"/>
</dbReference>
<dbReference type="OrthoDB" id="3779334at2"/>
<accession>A0A4Q7KIY2</accession>
<dbReference type="InterPro" id="IPR023393">
    <property type="entry name" value="START-like_dom_sf"/>
</dbReference>
<keyword evidence="2" id="KW-1185">Reference proteome</keyword>
<reference evidence="1 2" key="1">
    <citation type="submission" date="2019-02" db="EMBL/GenBank/DDBJ databases">
        <title>Genomic Encyclopedia of Type Strains, Phase IV (KMG-IV): sequencing the most valuable type-strain genomes for metagenomic binning, comparative biology and taxonomic classification.</title>
        <authorList>
            <person name="Goeker M."/>
        </authorList>
    </citation>
    <scope>NUCLEOTIDE SEQUENCE [LARGE SCALE GENOMIC DNA]</scope>
    <source>
        <strain evidence="1 2">DSM 101727</strain>
    </source>
</reference>
<protein>
    <submittedName>
        <fullName evidence="1">Polyketide cyclase/dehydrase/lipid transport protein</fullName>
    </submittedName>
</protein>
<evidence type="ECO:0000313" key="2">
    <source>
        <dbReference type="Proteomes" id="UP000294257"/>
    </source>
</evidence>
<dbReference type="Proteomes" id="UP000294257">
    <property type="component" value="Unassembled WGS sequence"/>
</dbReference>
<dbReference type="Pfam" id="PF10604">
    <property type="entry name" value="Polyketide_cyc2"/>
    <property type="match status" value="1"/>
</dbReference>
<dbReference type="CDD" id="cd07812">
    <property type="entry name" value="SRPBCC"/>
    <property type="match status" value="1"/>
</dbReference>
<dbReference type="InterPro" id="IPR019587">
    <property type="entry name" value="Polyketide_cyclase/dehydratase"/>
</dbReference>
<dbReference type="AlphaFoldDB" id="A0A4Q7KIY2"/>
<dbReference type="EMBL" id="SGWQ01000008">
    <property type="protein sequence ID" value="RZS34900.1"/>
    <property type="molecule type" value="Genomic_DNA"/>
</dbReference>
<proteinExistence type="predicted"/>
<organism evidence="1 2">
    <name type="scientific">Herbihabitans rhizosphaerae</name>
    <dbReference type="NCBI Taxonomy" id="1872711"/>
    <lineage>
        <taxon>Bacteria</taxon>
        <taxon>Bacillati</taxon>
        <taxon>Actinomycetota</taxon>
        <taxon>Actinomycetes</taxon>
        <taxon>Pseudonocardiales</taxon>
        <taxon>Pseudonocardiaceae</taxon>
        <taxon>Herbihabitans</taxon>
    </lineage>
</organism>
<dbReference type="SUPFAM" id="SSF55961">
    <property type="entry name" value="Bet v1-like"/>
    <property type="match status" value="1"/>
</dbReference>
<evidence type="ECO:0000313" key="1">
    <source>
        <dbReference type="EMBL" id="RZS34900.1"/>
    </source>
</evidence>